<feature type="chain" id="PRO_5016464878" evidence="2">
    <location>
        <begin position="23"/>
        <end position="644"/>
    </location>
</feature>
<protein>
    <submittedName>
        <fullName evidence="4">Heparinase II/III-like protein</fullName>
    </submittedName>
</protein>
<dbReference type="SUPFAM" id="SSF48230">
    <property type="entry name" value="Chondroitin AC/alginate lyase"/>
    <property type="match status" value="1"/>
</dbReference>
<organism evidence="4 5">
    <name type="scientific">Chitinophaga skermanii</name>
    <dbReference type="NCBI Taxonomy" id="331697"/>
    <lineage>
        <taxon>Bacteria</taxon>
        <taxon>Pseudomonadati</taxon>
        <taxon>Bacteroidota</taxon>
        <taxon>Chitinophagia</taxon>
        <taxon>Chitinophagales</taxon>
        <taxon>Chitinophagaceae</taxon>
        <taxon>Chitinophaga</taxon>
    </lineage>
</organism>
<keyword evidence="5" id="KW-1185">Reference proteome</keyword>
<dbReference type="GO" id="GO:0016829">
    <property type="term" value="F:lyase activity"/>
    <property type="evidence" value="ECO:0007669"/>
    <property type="project" value="InterPro"/>
</dbReference>
<dbReference type="EMBL" id="QLLL01000004">
    <property type="protein sequence ID" value="RAJ05544.1"/>
    <property type="molecule type" value="Genomic_DNA"/>
</dbReference>
<name>A0A327QPA8_9BACT</name>
<dbReference type="RefSeq" id="WP_111598124.1">
    <property type="nucleotide sequence ID" value="NZ_QLLL01000004.1"/>
</dbReference>
<dbReference type="Gene3D" id="2.70.98.70">
    <property type="match status" value="1"/>
</dbReference>
<evidence type="ECO:0000256" key="1">
    <source>
        <dbReference type="ARBA" id="ARBA00004196"/>
    </source>
</evidence>
<dbReference type="InterPro" id="IPR012480">
    <property type="entry name" value="Hepar_II_III_C"/>
</dbReference>
<evidence type="ECO:0000313" key="4">
    <source>
        <dbReference type="EMBL" id="RAJ05544.1"/>
    </source>
</evidence>
<evidence type="ECO:0000259" key="3">
    <source>
        <dbReference type="Pfam" id="PF07940"/>
    </source>
</evidence>
<dbReference type="InterPro" id="IPR008929">
    <property type="entry name" value="Chondroitin_lyas"/>
</dbReference>
<reference evidence="4 5" key="1">
    <citation type="submission" date="2018-06" db="EMBL/GenBank/DDBJ databases">
        <title>Genomic Encyclopedia of Archaeal and Bacterial Type Strains, Phase II (KMG-II): from individual species to whole genera.</title>
        <authorList>
            <person name="Goeker M."/>
        </authorList>
    </citation>
    <scope>NUCLEOTIDE SEQUENCE [LARGE SCALE GENOMIC DNA]</scope>
    <source>
        <strain evidence="4 5">DSM 23857</strain>
    </source>
</reference>
<feature type="domain" description="Heparinase II/III-like C-terminal" evidence="3">
    <location>
        <begin position="434"/>
        <end position="577"/>
    </location>
</feature>
<gene>
    <name evidence="4" type="ORF">LX64_02704</name>
</gene>
<evidence type="ECO:0000256" key="2">
    <source>
        <dbReference type="SAM" id="SignalP"/>
    </source>
</evidence>
<dbReference type="GO" id="GO:0030313">
    <property type="term" value="C:cell envelope"/>
    <property type="evidence" value="ECO:0007669"/>
    <property type="project" value="UniProtKB-SubCell"/>
</dbReference>
<dbReference type="Proteomes" id="UP000249547">
    <property type="component" value="Unassembled WGS sequence"/>
</dbReference>
<dbReference type="OrthoDB" id="9793856at2"/>
<feature type="signal peptide" evidence="2">
    <location>
        <begin position="1"/>
        <end position="22"/>
    </location>
</feature>
<proteinExistence type="predicted"/>
<dbReference type="AlphaFoldDB" id="A0A327QPA8"/>
<dbReference type="Pfam" id="PF07940">
    <property type="entry name" value="Hepar_II_III_C"/>
    <property type="match status" value="1"/>
</dbReference>
<comment type="caution">
    <text evidence="4">The sequence shown here is derived from an EMBL/GenBank/DDBJ whole genome shotgun (WGS) entry which is preliminary data.</text>
</comment>
<accession>A0A327QPA8</accession>
<keyword evidence="2" id="KW-0732">Signal</keyword>
<dbReference type="PROSITE" id="PS51257">
    <property type="entry name" value="PROKAR_LIPOPROTEIN"/>
    <property type="match status" value="1"/>
</dbReference>
<dbReference type="Gene3D" id="1.50.10.100">
    <property type="entry name" value="Chondroitin AC/alginate lyase"/>
    <property type="match status" value="1"/>
</dbReference>
<comment type="subcellular location">
    <subcellularLocation>
        <location evidence="1">Cell envelope</location>
    </subcellularLocation>
</comment>
<sequence>MKLLKMGSMLVMATMISCSVQAQEARNYLSRSLQPNTAKEIYDYLPTWRAERKQHLVAAINSLPEEVKAKAIAQAEEANKYTWPTLTATLYNQYQVNGNRTNWQDKHNERRANITRLAVGELLTNKGTYIPQLVNGLWAMFEESSWVAPAHIGAQKAGGGLPDVTEGYIDLYSARSSAMVADIYNMLAPQLEKYAPMVTKRLLYELKRRALTPYMERTDMWWMGFNGKIVNNWNPWINTNTLQVALLTWDNAASFQTFLPKIMQSTDFWINAYGDDGGCDEGPNYWNEAAGKMIRFMYLLDDVSQHSLKFQQYPLLHNMGTYVYKMHIAQNYMVDFADASPKNYPHAESVLQFGEVFNDQGMKEFAAYIFSLQKQNILDDNFTNFLVNVDVAPVLKSYEPRPVLPLVSWMPNLQVLTTRSQAGSTKGLFLAVKGGHNDESHNHNDVGNFIIYADGKPVIIDIGVGTYTKETFSSKRYDIWNMQSQWHNCPTVNGEQQKAGRQYAAKVLGYTTTPKQTNLQIDIAAAYPTNAAVKSWVRSFQFDRTKKRIVLKEAYELQATEQPTTIHFISAVPVTIQKNKLVFTGDNGNMLTMEYDPTQLEASVQPFPLEDPRFIQSWGKQVYRVNMTKKNNNLKAAHSFAFYQ</sequence>
<evidence type="ECO:0000313" key="5">
    <source>
        <dbReference type="Proteomes" id="UP000249547"/>
    </source>
</evidence>